<comment type="caution">
    <text evidence="1">The sequence shown here is derived from an EMBL/GenBank/DDBJ whole genome shotgun (WGS) entry which is preliminary data.</text>
</comment>
<gene>
    <name evidence="1" type="ORF">G4952_17070</name>
</gene>
<organism evidence="1 2">
    <name type="scientific">Blautia wexlerae</name>
    <dbReference type="NCBI Taxonomy" id="418240"/>
    <lineage>
        <taxon>Bacteria</taxon>
        <taxon>Bacillati</taxon>
        <taxon>Bacillota</taxon>
        <taxon>Clostridia</taxon>
        <taxon>Lachnospirales</taxon>
        <taxon>Lachnospiraceae</taxon>
        <taxon>Blautia</taxon>
    </lineage>
</organism>
<name>A0ABX2GUV7_9FIRM</name>
<dbReference type="Proteomes" id="UP000822152">
    <property type="component" value="Unassembled WGS sequence"/>
</dbReference>
<accession>A0ABX2GUV7</accession>
<proteinExistence type="predicted"/>
<feature type="non-terminal residue" evidence="1">
    <location>
        <position position="269"/>
    </location>
</feature>
<evidence type="ECO:0000313" key="2">
    <source>
        <dbReference type="Proteomes" id="UP000822152"/>
    </source>
</evidence>
<protein>
    <submittedName>
        <fullName evidence="1">Transposase</fullName>
    </submittedName>
</protein>
<sequence>MRTVSSYGVEIRKQNIPVRQTMEIYRQAVGYLTEIYAQVWEELRKIPETKKRFNTAEHMVHMTKKNTARFDFDLRFPKMPSYLRRSAIQHALGSVSSYETRLGQWKETGVLSGRPKLTCRNHAMPVFYRDVMFREGAEGTDEAYLKLYDGHDWKWFRVYLKRTDMEYLRRNWKGKKASAPALEKKHRRYFLRFSYTEEVTLTKTPVKEQIICSVDLGINTDAVCTIMRADGTVLGRKFINHPSEKDRMYRTLGRIRRFQREHGSAQTQG</sequence>
<evidence type="ECO:0000313" key="1">
    <source>
        <dbReference type="EMBL" id="NSF75460.1"/>
    </source>
</evidence>
<reference evidence="1 2" key="1">
    <citation type="journal article" date="2020" name="Cell Host Microbe">
        <title>Functional and Genomic Variation between Human-Derived Isolates of Lachnospiraceae Reveals Inter- and Intra-Species Diversity.</title>
        <authorList>
            <person name="Sorbara M.T."/>
            <person name="Littmann E.R."/>
            <person name="Fontana E."/>
            <person name="Moody T.U."/>
            <person name="Kohout C.E."/>
            <person name="Gjonbalaj M."/>
            <person name="Eaton V."/>
            <person name="Seok R."/>
            <person name="Leiner I.M."/>
            <person name="Pamer E.G."/>
        </authorList>
    </citation>
    <scope>NUCLEOTIDE SEQUENCE [LARGE SCALE GENOMIC DNA]</scope>
    <source>
        <strain evidence="1 2">MSK.20.11</strain>
    </source>
</reference>
<dbReference type="EMBL" id="JAAIPF010000100">
    <property type="protein sequence ID" value="NSF75460.1"/>
    <property type="molecule type" value="Genomic_DNA"/>
</dbReference>
<keyword evidence="2" id="KW-1185">Reference proteome</keyword>